<protein>
    <submittedName>
        <fullName evidence="1">Uncharacterized protein</fullName>
    </submittedName>
</protein>
<organism evidence="1 2">
    <name type="scientific">Grimontia indica</name>
    <dbReference type="NCBI Taxonomy" id="1056512"/>
    <lineage>
        <taxon>Bacteria</taxon>
        <taxon>Pseudomonadati</taxon>
        <taxon>Pseudomonadota</taxon>
        <taxon>Gammaproteobacteria</taxon>
        <taxon>Vibrionales</taxon>
        <taxon>Vibrionaceae</taxon>
        <taxon>Grimontia</taxon>
    </lineage>
</organism>
<evidence type="ECO:0000313" key="2">
    <source>
        <dbReference type="Proteomes" id="UP000011223"/>
    </source>
</evidence>
<keyword evidence="2" id="KW-1185">Reference proteome</keyword>
<dbReference type="Proteomes" id="UP000011223">
    <property type="component" value="Unassembled WGS sequence"/>
</dbReference>
<evidence type="ECO:0000313" key="1">
    <source>
        <dbReference type="EMBL" id="EOD78068.1"/>
    </source>
</evidence>
<sequence length="37" mass="4060">MVTGLRPFMLSVLRIATEIPGVAYRQDKIGRGALLLC</sequence>
<reference evidence="1 2" key="1">
    <citation type="journal article" date="2014" name="PLoS ONE">
        <title>Grimontia indica AK16(T), sp. nov., Isolated from a Seawater Sample Reports the Presence of Pathogenic Genes Similar to Vibrio Genus.</title>
        <authorList>
            <person name="Singh A."/>
            <person name="Vaidya B."/>
            <person name="Khatri I."/>
            <person name="Srinivas T.N."/>
            <person name="Subramanian S."/>
            <person name="Korpole S."/>
            <person name="Pinnaka A.K."/>
        </authorList>
    </citation>
    <scope>NUCLEOTIDE SEQUENCE [LARGE SCALE GENOMIC DNA]</scope>
    <source>
        <strain evidence="1 2">AK16</strain>
    </source>
</reference>
<accession>R1GPD4</accession>
<gene>
    <name evidence="1" type="ORF">D515_03191</name>
</gene>
<proteinExistence type="predicted"/>
<dbReference type="AlphaFoldDB" id="R1GPD4"/>
<comment type="caution">
    <text evidence="1">The sequence shown here is derived from an EMBL/GenBank/DDBJ whole genome shotgun (WGS) entry which is preliminary data.</text>
</comment>
<dbReference type="EMBL" id="ANFM02000036">
    <property type="protein sequence ID" value="EOD78068.1"/>
    <property type="molecule type" value="Genomic_DNA"/>
</dbReference>
<name>R1GPD4_9GAMM</name>